<reference evidence="4 5" key="1">
    <citation type="submission" date="2020-08" db="EMBL/GenBank/DDBJ databases">
        <title>Functional genomics of gut bacteria from endangered species of beetles.</title>
        <authorList>
            <person name="Carlos-Shanley C."/>
        </authorList>
    </citation>
    <scope>NUCLEOTIDE SEQUENCE [LARGE SCALE GENOMIC DNA]</scope>
    <source>
        <strain evidence="4 5">S00136</strain>
    </source>
</reference>
<keyword evidence="5" id="KW-1185">Reference proteome</keyword>
<feature type="chain" id="PRO_5032270532" evidence="2">
    <location>
        <begin position="20"/>
        <end position="1198"/>
    </location>
</feature>
<evidence type="ECO:0000256" key="1">
    <source>
        <dbReference type="SAM" id="MobiDB-lite"/>
    </source>
</evidence>
<feature type="region of interest" description="Disordered" evidence="1">
    <location>
        <begin position="954"/>
        <end position="976"/>
    </location>
</feature>
<accession>A0A841NE73</accession>
<dbReference type="PANTHER" id="PTHR32305:SF15">
    <property type="entry name" value="PROTEIN RHSA-RELATED"/>
    <property type="match status" value="1"/>
</dbReference>
<proteinExistence type="predicted"/>
<dbReference type="InterPro" id="IPR045619">
    <property type="entry name" value="DUF6443"/>
</dbReference>
<protein>
    <submittedName>
        <fullName evidence="4">RHS repeat-associated protein</fullName>
    </submittedName>
</protein>
<organism evidence="4 5">
    <name type="scientific">Chryseobacterium shigense</name>
    <dbReference type="NCBI Taxonomy" id="297244"/>
    <lineage>
        <taxon>Bacteria</taxon>
        <taxon>Pseudomonadati</taxon>
        <taxon>Bacteroidota</taxon>
        <taxon>Flavobacteriia</taxon>
        <taxon>Flavobacteriales</taxon>
        <taxon>Weeksellaceae</taxon>
        <taxon>Chryseobacterium group</taxon>
        <taxon>Chryseobacterium</taxon>
    </lineage>
</organism>
<dbReference type="Gene3D" id="2.180.10.10">
    <property type="entry name" value="RHS repeat-associated core"/>
    <property type="match status" value="1"/>
</dbReference>
<dbReference type="AlphaFoldDB" id="A0A841NE73"/>
<evidence type="ECO:0000259" key="3">
    <source>
        <dbReference type="Pfam" id="PF20041"/>
    </source>
</evidence>
<evidence type="ECO:0000256" key="2">
    <source>
        <dbReference type="SAM" id="SignalP"/>
    </source>
</evidence>
<evidence type="ECO:0000313" key="4">
    <source>
        <dbReference type="EMBL" id="MBB6369649.1"/>
    </source>
</evidence>
<keyword evidence="2" id="KW-0732">Signal</keyword>
<gene>
    <name evidence="4" type="ORF">HNP36_000702</name>
</gene>
<name>A0A841NE73_9FLAO</name>
<dbReference type="Pfam" id="PF20041">
    <property type="entry name" value="DUF6443"/>
    <property type="match status" value="1"/>
</dbReference>
<dbReference type="InterPro" id="IPR050708">
    <property type="entry name" value="T6SS_VgrG/RHS"/>
</dbReference>
<feature type="compositionally biased region" description="Polar residues" evidence="1">
    <location>
        <begin position="963"/>
        <end position="972"/>
    </location>
</feature>
<evidence type="ECO:0000313" key="5">
    <source>
        <dbReference type="Proteomes" id="UP000589738"/>
    </source>
</evidence>
<dbReference type="Proteomes" id="UP000589738">
    <property type="component" value="Unassembled WGS sequence"/>
</dbReference>
<dbReference type="PANTHER" id="PTHR32305">
    <property type="match status" value="1"/>
</dbReference>
<comment type="caution">
    <text evidence="4">The sequence shown here is derived from an EMBL/GenBank/DDBJ whole genome shotgun (WGS) entry which is preliminary data.</text>
</comment>
<feature type="domain" description="DUF6443" evidence="3">
    <location>
        <begin position="35"/>
        <end position="151"/>
    </location>
</feature>
<dbReference type="RefSeq" id="WP_184160362.1">
    <property type="nucleotide sequence ID" value="NZ_JACHLC010000001.1"/>
</dbReference>
<dbReference type="NCBIfam" id="TIGR03696">
    <property type="entry name" value="Rhs_assc_core"/>
    <property type="match status" value="1"/>
</dbReference>
<dbReference type="InterPro" id="IPR022385">
    <property type="entry name" value="Rhs_assc_core"/>
</dbReference>
<dbReference type="EMBL" id="JACHLC010000001">
    <property type="protein sequence ID" value="MBB6369649.1"/>
    <property type="molecule type" value="Genomic_DNA"/>
</dbReference>
<sequence length="1198" mass="133183">MKKIISLFTVLLASAYSHAQTTGASTSENYIYTRTCLDESCTKKAEAVQYFDALGRPKQVINIKATPSGKDIVSHIQYDEFGRVTKDYLPVPQSGSQNGAIYADPLNNAVNIFGNEKIYSEKELEDSPLGRVKKVTPLGNDFAAHPSNITYAANMAGEVKKYTVATSWQDNATFSTLTENGTYAANQLVKNSVTDADGNITTEFKNSDGNTILMRKNDGTQNIDTYYVYNDFGQQVIVIPPMAAVAAVNQTALDNLCYQYRYDGLGRLVEKKLPGKGWEYMVYDKADRLILSRDAVMKAQGKWLLTKYDKLGRVVYTSQIAAGERITLQNLIGDLLITESRNTTGFVKNGTTVYYSNDYFAPDLQSVLSVSYYDTYPQNTPAIPAQVLGQNILTDNMEASLNTKNLPTASLIKNIEDDNWTKSYIWYDEKSRPVGTYSINHLGGYTKTESLLDFAGVTQLSKVYHKRLAADTEKVLTQTFEYDAQNRLKKQYHQVDSQPQELLAENTYNELSQLSNKKVGNSLQSIDYTYNIRGALTRLNDPASLNGKLFGYELKYNNPVNTVAKFNGTISEVDWRTANDQVLKRYTYQYDGLNRLKKGAYSEPGSSVPQNDFYNETVAYDMNSNISSLQRTGKNSLGLKADIDLLTYSYTGNRLNSVTDGSTNYSGYPDTSGNIISYDDNGNMKDHKDKGILQIDYNFLDLPNKITFDKTYLARNLVTGKTVTRNVTTNYIYRADGTKQRKVYKYSGETFATEAVLSTDYLDGFQYESQAASGPFTLKFVPTAEGYYNFENNKYIYSYTDHLGNVRLSYTKNGSGAEIIEENNFYPFGMKHEGYNALAGNPAYNYGYNGKELQKETGWNDYGARMYMSDIGRWGVIDPLAETSRRLTPYNYALNNPISFIDPDGRKAMVSDLQFESGYAAGGAFDYYGNGGYGPAIADFLYRDDPFAYLKNMKGSTDGGGSNATSNPTPKSKTGPGIIKSISNFFSRLFGGNKKRSNRLTVGTPERLPDGHTRLFGLIKNANVNAYGQSPLEAHRESQSNSLYNPGETSLDRSFRLISSSHIEIMQDFGGGGYNMFGGYGRASKALGAVEETSSVFNTLTDEMYAGGQYYMYSTNSLSNGTYTKSISTLISSDKTSSLSTLLSTMNSEAKGFGAHTLIIEGTSIVNPKMFNPAMAQRLGFTYQRTSESSIRLIQSIK</sequence>
<feature type="signal peptide" evidence="2">
    <location>
        <begin position="1"/>
        <end position="19"/>
    </location>
</feature>